<organism evidence="9 10">
    <name type="scientific">Brevibacillus fortis</name>
    <dbReference type="NCBI Taxonomy" id="2126352"/>
    <lineage>
        <taxon>Bacteria</taxon>
        <taxon>Bacillati</taxon>
        <taxon>Bacillota</taxon>
        <taxon>Bacilli</taxon>
        <taxon>Bacillales</taxon>
        <taxon>Paenibacillaceae</taxon>
        <taxon>Brevibacillus</taxon>
    </lineage>
</organism>
<gene>
    <name evidence="9" type="ORF">C7R93_21890</name>
</gene>
<dbReference type="InterPro" id="IPR000871">
    <property type="entry name" value="Beta-lactam_class-A"/>
</dbReference>
<dbReference type="GO" id="GO:0008800">
    <property type="term" value="F:beta-lactamase activity"/>
    <property type="evidence" value="ECO:0007669"/>
    <property type="project" value="UniProtKB-UniRule"/>
</dbReference>
<keyword evidence="4 6" id="KW-0378">Hydrolase</keyword>
<keyword evidence="10" id="KW-1185">Reference proteome</keyword>
<dbReference type="InterPro" id="IPR012338">
    <property type="entry name" value="Beta-lactam/transpept-like"/>
</dbReference>
<evidence type="ECO:0000256" key="4">
    <source>
        <dbReference type="ARBA" id="ARBA00022801"/>
    </source>
</evidence>
<dbReference type="SUPFAM" id="SSF56601">
    <property type="entry name" value="beta-lactamase/transpeptidase-like"/>
    <property type="match status" value="1"/>
</dbReference>
<name>A0A2P7UWB7_9BACL</name>
<protein>
    <recommendedName>
        <fullName evidence="2 6">Beta-lactamase</fullName>
        <ecNumber evidence="2 6">3.5.2.6</ecNumber>
    </recommendedName>
</protein>
<dbReference type="RefSeq" id="WP_106840803.1">
    <property type="nucleotide sequence ID" value="NZ_JBCNIW010000025.1"/>
</dbReference>
<dbReference type="InterPro" id="IPR045155">
    <property type="entry name" value="Beta-lactam_cat"/>
</dbReference>
<dbReference type="GO" id="GO:0030655">
    <property type="term" value="P:beta-lactam antibiotic catabolic process"/>
    <property type="evidence" value="ECO:0007669"/>
    <property type="project" value="InterPro"/>
</dbReference>
<dbReference type="NCBIfam" id="NF033103">
    <property type="entry name" value="bla_class_A"/>
    <property type="match status" value="1"/>
</dbReference>
<dbReference type="EC" id="3.5.2.6" evidence="2 6"/>
<reference evidence="9 10" key="1">
    <citation type="submission" date="2018-03" db="EMBL/GenBank/DDBJ databases">
        <title>Brevisbacillus phylogenomics.</title>
        <authorList>
            <person name="Dunlap C."/>
        </authorList>
    </citation>
    <scope>NUCLEOTIDE SEQUENCE [LARGE SCALE GENOMIC DNA]</scope>
    <source>
        <strain evidence="9 10">NRRL NRS-1210</strain>
    </source>
</reference>
<dbReference type="PROSITE" id="PS51257">
    <property type="entry name" value="PROKAR_LIPOPROTEIN"/>
    <property type="match status" value="1"/>
</dbReference>
<comment type="caution">
    <text evidence="9">The sequence shown here is derived from an EMBL/GenBank/DDBJ whole genome shotgun (WGS) entry which is preliminary data.</text>
</comment>
<evidence type="ECO:0000256" key="1">
    <source>
        <dbReference type="ARBA" id="ARBA00009009"/>
    </source>
</evidence>
<comment type="catalytic activity">
    <reaction evidence="6">
        <text>a beta-lactam + H2O = a substituted beta-amino acid</text>
        <dbReference type="Rhea" id="RHEA:20401"/>
        <dbReference type="ChEBI" id="CHEBI:15377"/>
        <dbReference type="ChEBI" id="CHEBI:35627"/>
        <dbReference type="ChEBI" id="CHEBI:140347"/>
        <dbReference type="EC" id="3.5.2.6"/>
    </reaction>
</comment>
<dbReference type="PROSITE" id="PS00146">
    <property type="entry name" value="BETA_LACTAMASE_A"/>
    <property type="match status" value="1"/>
</dbReference>
<evidence type="ECO:0000256" key="2">
    <source>
        <dbReference type="ARBA" id="ARBA00012865"/>
    </source>
</evidence>
<evidence type="ECO:0000256" key="5">
    <source>
        <dbReference type="ARBA" id="ARBA00023251"/>
    </source>
</evidence>
<dbReference type="EMBL" id="PXZM01000036">
    <property type="protein sequence ID" value="PSJ91285.1"/>
    <property type="molecule type" value="Genomic_DNA"/>
</dbReference>
<keyword evidence="3 7" id="KW-0732">Signal</keyword>
<feature type="signal peptide" evidence="7">
    <location>
        <begin position="1"/>
        <end position="32"/>
    </location>
</feature>
<evidence type="ECO:0000313" key="9">
    <source>
        <dbReference type="EMBL" id="PSJ91285.1"/>
    </source>
</evidence>
<keyword evidence="5 6" id="KW-0046">Antibiotic resistance</keyword>
<evidence type="ECO:0000313" key="10">
    <source>
        <dbReference type="Proteomes" id="UP000240419"/>
    </source>
</evidence>
<dbReference type="PRINTS" id="PR00118">
    <property type="entry name" value="BLACTAMASEA"/>
</dbReference>
<dbReference type="InterPro" id="IPR058139">
    <property type="entry name" value="BlaC_bacilli"/>
</dbReference>
<feature type="domain" description="Beta-lactamase class A catalytic" evidence="8">
    <location>
        <begin position="65"/>
        <end position="279"/>
    </location>
</feature>
<comment type="similarity">
    <text evidence="1 6">Belongs to the class-A beta-lactamase family.</text>
</comment>
<dbReference type="NCBIfam" id="NF012167">
    <property type="entry name" value="classA_firm"/>
    <property type="match status" value="1"/>
</dbReference>
<dbReference type="PANTHER" id="PTHR35333:SF3">
    <property type="entry name" value="BETA-LACTAMASE-TYPE TRANSPEPTIDASE FOLD CONTAINING PROTEIN"/>
    <property type="match status" value="1"/>
</dbReference>
<sequence length="306" mass="33489">MKKIYPSRLIGITAKACLLTLTLAGCSAAVEAPVTQTEISKQTEQVSQIDQKFADLEKKFEARLGVYAIDTNTNQVVAFRSDERFAFASTFKALVVGALLHQKSLDELDKVIKYTSSDLVTYSPITEKHVSTGMTLREISDAAIRYSDNTAGNLLFKELGGPKGFEAALRKIGDQVTTSERNEPELNEAIPGDIRDTSTPKALATSLMAYTVGDVLTEDKQKILNDWLQRNTTGDKLIRAGLPKEWKVGDKTGAASYGTRNDIAVIWPPDKKPIVLAVLSSRDTKDATYDNALIAEATKLVMDVLK</sequence>
<dbReference type="InterPro" id="IPR023650">
    <property type="entry name" value="Beta-lactam_class-A_AS"/>
</dbReference>
<evidence type="ECO:0000259" key="8">
    <source>
        <dbReference type="Pfam" id="PF13354"/>
    </source>
</evidence>
<dbReference type="AlphaFoldDB" id="A0A2P7UWB7"/>
<dbReference type="OrthoDB" id="9784149at2"/>
<dbReference type="PANTHER" id="PTHR35333">
    <property type="entry name" value="BETA-LACTAMASE"/>
    <property type="match status" value="1"/>
</dbReference>
<accession>A0A2P7UWB7</accession>
<evidence type="ECO:0000256" key="6">
    <source>
        <dbReference type="RuleBase" id="RU361140"/>
    </source>
</evidence>
<dbReference type="Gene3D" id="3.40.710.10">
    <property type="entry name" value="DD-peptidase/beta-lactamase superfamily"/>
    <property type="match status" value="1"/>
</dbReference>
<dbReference type="GO" id="GO:0046677">
    <property type="term" value="P:response to antibiotic"/>
    <property type="evidence" value="ECO:0007669"/>
    <property type="project" value="UniProtKB-UniRule"/>
</dbReference>
<feature type="chain" id="PRO_5039712954" description="Beta-lactamase" evidence="7">
    <location>
        <begin position="33"/>
        <end position="306"/>
    </location>
</feature>
<evidence type="ECO:0000256" key="7">
    <source>
        <dbReference type="SAM" id="SignalP"/>
    </source>
</evidence>
<dbReference type="Pfam" id="PF13354">
    <property type="entry name" value="Beta-lactamase2"/>
    <property type="match status" value="1"/>
</dbReference>
<evidence type="ECO:0000256" key="3">
    <source>
        <dbReference type="ARBA" id="ARBA00022729"/>
    </source>
</evidence>
<proteinExistence type="inferred from homology"/>
<dbReference type="Proteomes" id="UP000240419">
    <property type="component" value="Unassembled WGS sequence"/>
</dbReference>